<sequence length="100" mass="12150">MEKIDVSYSNAYRRLWRGLHVSRREFLQIFAEAYDEDCMSRKRGFANAYWGLWRRVNVSQESFYKCLLRLMVKIVCLVHEFLEKLTELTSFWKKVTELTD</sequence>
<accession>A0AAV4UAA9</accession>
<dbReference type="EMBL" id="BPLR01012556">
    <property type="protein sequence ID" value="GIY54792.1"/>
    <property type="molecule type" value="Genomic_DNA"/>
</dbReference>
<dbReference type="AlphaFoldDB" id="A0AAV4UAA9"/>
<name>A0AAV4UAA9_CAEEX</name>
<comment type="caution">
    <text evidence="1">The sequence shown here is derived from an EMBL/GenBank/DDBJ whole genome shotgun (WGS) entry which is preliminary data.</text>
</comment>
<keyword evidence="2" id="KW-1185">Reference proteome</keyword>
<evidence type="ECO:0000313" key="2">
    <source>
        <dbReference type="Proteomes" id="UP001054945"/>
    </source>
</evidence>
<proteinExistence type="predicted"/>
<gene>
    <name evidence="1" type="ORF">CEXT_385441</name>
</gene>
<dbReference type="Proteomes" id="UP001054945">
    <property type="component" value="Unassembled WGS sequence"/>
</dbReference>
<evidence type="ECO:0000313" key="1">
    <source>
        <dbReference type="EMBL" id="GIY54792.1"/>
    </source>
</evidence>
<reference evidence="1 2" key="1">
    <citation type="submission" date="2021-06" db="EMBL/GenBank/DDBJ databases">
        <title>Caerostris extrusa draft genome.</title>
        <authorList>
            <person name="Kono N."/>
            <person name="Arakawa K."/>
        </authorList>
    </citation>
    <scope>NUCLEOTIDE SEQUENCE [LARGE SCALE GENOMIC DNA]</scope>
</reference>
<protein>
    <submittedName>
        <fullName evidence="1">Uncharacterized protein</fullName>
    </submittedName>
</protein>
<organism evidence="1 2">
    <name type="scientific">Caerostris extrusa</name>
    <name type="common">Bark spider</name>
    <name type="synonym">Caerostris bankana</name>
    <dbReference type="NCBI Taxonomy" id="172846"/>
    <lineage>
        <taxon>Eukaryota</taxon>
        <taxon>Metazoa</taxon>
        <taxon>Ecdysozoa</taxon>
        <taxon>Arthropoda</taxon>
        <taxon>Chelicerata</taxon>
        <taxon>Arachnida</taxon>
        <taxon>Araneae</taxon>
        <taxon>Araneomorphae</taxon>
        <taxon>Entelegynae</taxon>
        <taxon>Araneoidea</taxon>
        <taxon>Araneidae</taxon>
        <taxon>Caerostris</taxon>
    </lineage>
</organism>